<keyword evidence="2" id="KW-1185">Reference proteome</keyword>
<protein>
    <submittedName>
        <fullName evidence="1">Uncharacterized protein</fullName>
    </submittedName>
</protein>
<dbReference type="AlphaFoldDB" id="A0A318N1I7"/>
<gene>
    <name evidence="1" type="ORF">DK869_03815</name>
</gene>
<name>A0A318N1I7_9PROT</name>
<reference evidence="1 2" key="1">
    <citation type="submission" date="2018-05" db="EMBL/GenBank/DDBJ databases">
        <title>Reference genomes for bee gut microbiota database.</title>
        <authorList>
            <person name="Ellegaard K.M."/>
        </authorList>
    </citation>
    <scope>NUCLEOTIDE SEQUENCE [LARGE SCALE GENOMIC DNA]</scope>
    <source>
        <strain evidence="1 2">ESL0284</strain>
    </source>
</reference>
<dbReference type="Proteomes" id="UP000247565">
    <property type="component" value="Unassembled WGS sequence"/>
</dbReference>
<dbReference type="RefSeq" id="WP_110438687.1">
    <property type="nucleotide sequence ID" value="NZ_CP033087.1"/>
</dbReference>
<comment type="caution">
    <text evidence="1">The sequence shown here is derived from an EMBL/GenBank/DDBJ whole genome shotgun (WGS) entry which is preliminary data.</text>
</comment>
<organism evidence="1 2">
    <name type="scientific">Commensalibacter melissae</name>
    <dbReference type="NCBI Taxonomy" id="2070537"/>
    <lineage>
        <taxon>Bacteria</taxon>
        <taxon>Pseudomonadati</taxon>
        <taxon>Pseudomonadota</taxon>
        <taxon>Alphaproteobacteria</taxon>
        <taxon>Acetobacterales</taxon>
        <taxon>Acetobacteraceae</taxon>
    </lineage>
</organism>
<dbReference type="GeneID" id="83702505"/>
<dbReference type="EMBL" id="QGLT01000002">
    <property type="protein sequence ID" value="PXZ00544.1"/>
    <property type="molecule type" value="Genomic_DNA"/>
</dbReference>
<evidence type="ECO:0000313" key="1">
    <source>
        <dbReference type="EMBL" id="PXZ00544.1"/>
    </source>
</evidence>
<proteinExistence type="predicted"/>
<sequence length="128" mass="15125">MQKNDKNQLRFSLSIPSHAGKVNKITEKYRSHTSLSHDQYIHARRLRLPPFCLEFEKISQKLNVPLDQIKIALRGIRTRNKDPKRGMLNCDRRSREIILAMAKKFNEPVYKVIQRLLIESAWDKKITN</sequence>
<evidence type="ECO:0000313" key="2">
    <source>
        <dbReference type="Proteomes" id="UP000247565"/>
    </source>
</evidence>
<accession>A0A318N1I7</accession>